<evidence type="ECO:0000256" key="1">
    <source>
        <dbReference type="ARBA" id="ARBA00022729"/>
    </source>
</evidence>
<dbReference type="CDD" id="cd00063">
    <property type="entry name" value="FN3"/>
    <property type="match status" value="1"/>
</dbReference>
<dbReference type="Gene3D" id="2.80.10.50">
    <property type="match status" value="2"/>
</dbReference>
<keyword evidence="5" id="KW-1185">Reference proteome</keyword>
<dbReference type="Pfam" id="PF18962">
    <property type="entry name" value="Por_Secre_tail"/>
    <property type="match status" value="1"/>
</dbReference>
<dbReference type="InterPro" id="IPR000772">
    <property type="entry name" value="Ricin_B_lectin"/>
</dbReference>
<dbReference type="InterPro" id="IPR026444">
    <property type="entry name" value="Secre_tail"/>
</dbReference>
<dbReference type="Proteomes" id="UP000605013">
    <property type="component" value="Unassembled WGS sequence"/>
</dbReference>
<dbReference type="InterPro" id="IPR003961">
    <property type="entry name" value="FN3_dom"/>
</dbReference>
<dbReference type="RefSeq" id="WP_116822561.1">
    <property type="nucleotide sequence ID" value="NZ_JAEMEF010000017.1"/>
</dbReference>
<dbReference type="EMBL" id="JAEMEF010000017">
    <property type="protein sequence ID" value="MBL7561114.1"/>
    <property type="molecule type" value="Genomic_DNA"/>
</dbReference>
<evidence type="ECO:0000259" key="3">
    <source>
        <dbReference type="PROSITE" id="PS50853"/>
    </source>
</evidence>
<dbReference type="SMART" id="SM00060">
    <property type="entry name" value="FN3"/>
    <property type="match status" value="2"/>
</dbReference>
<dbReference type="InterPro" id="IPR035992">
    <property type="entry name" value="Ricin_B-like_lectins"/>
</dbReference>
<dbReference type="InterPro" id="IPR013783">
    <property type="entry name" value="Ig-like_fold"/>
</dbReference>
<proteinExistence type="predicted"/>
<dbReference type="PANTHER" id="PTHR36453:SF1">
    <property type="entry name" value="RIGHT HANDED BETA HELIX DOMAIN-CONTAINING PROTEIN"/>
    <property type="match status" value="1"/>
</dbReference>
<dbReference type="Pfam" id="PF14200">
    <property type="entry name" value="RicinB_lectin_2"/>
    <property type="match status" value="2"/>
</dbReference>
<gene>
    <name evidence="4" type="ORF">JAO71_15025</name>
</gene>
<dbReference type="InterPro" id="IPR011459">
    <property type="entry name" value="DUF1565"/>
</dbReference>
<dbReference type="Gene3D" id="2.160.20.10">
    <property type="entry name" value="Single-stranded right-handed beta-helix, Pectin lyase-like"/>
    <property type="match status" value="2"/>
</dbReference>
<reference evidence="4 5" key="1">
    <citation type="submission" date="2020-12" db="EMBL/GenBank/DDBJ databases">
        <title>Olleya sediminilitoris sp. nov., isolated from a tidal flat.</title>
        <authorList>
            <person name="Park S."/>
            <person name="Yoon J.-H."/>
        </authorList>
    </citation>
    <scope>NUCLEOTIDE SEQUENCE [LARGE SCALE GENOMIC DNA]</scope>
    <source>
        <strain evidence="4 5">YSTF-M6</strain>
    </source>
</reference>
<comment type="caution">
    <text evidence="4">The sequence shown here is derived from an EMBL/GenBank/DDBJ whole genome shotgun (WGS) entry which is preliminary data.</text>
</comment>
<evidence type="ECO:0000256" key="2">
    <source>
        <dbReference type="SAM" id="MobiDB-lite"/>
    </source>
</evidence>
<dbReference type="Pfam" id="PF07602">
    <property type="entry name" value="DUF1565"/>
    <property type="match status" value="1"/>
</dbReference>
<sequence length="1227" mass="135374">MKLINVFKGVITLVVLFSFSRIHAQRIYVSKTGDDANPGTVNQPFKTIAKASAVANPGNTIVIGEGTYEETIKPSKSGTPGNPIVYTSKQGEKVIISAMQALSGWTSDGGSIWKTTVNWDLEQRNFVTRGATVLDLARWPNNTDGDRFTLNSLRNEGGSQDEVSINAFLTDGDIPNWPWSNGGSIMFYGDRSGSGWTTWRAWIKNQSSGRVTFDAVKNQNWIITAHPPGDKGDYYLEGIKEALDYQNEWYFDANTNTLFVQLPGGLKPNDGEVQMAKRRLTADLENRNYIHIENLALFGGTVSIKGNGNNLKGVKVLYGSMTRGISPNFNSGINAVDIKYGSNNTIIENSEVGFGDGTGVWDSGDATIIRNNYIHDFDFLGSYDAPVMARGKNTKVLRNNISRGGRDGIQITSKNSEVAWNDISYSNLIADDCGLLYTINKGLNMDIHHNWFHDAESRGELKKAAGIYLDNDAENVRVYRNVVWNVEWTNIQINWNGKDIDIFNNTLVKADGGTMGAWHKAGTAFTNVKVWNNITDTYRTDQGGNQETEGTWEPQSDKQNNLVDQTSFINFNANNYRLNNGTLAVDAGRVISGYTNGFIGAAPDVGAYEVGDNWVPGPNWNIIQGPTGICYDLPGESCNTGVEDSVRPDANIADGVYYIQNPTNDFKINSPNGRVVNTEETTDISAQWQITKEGTYYTIKNLRNNEFLEVPYAACNKNEKAENANLNLGTYNSTSGNHQKWGITKVGEDYFLEPLHCEKVVDRNNGNAMHLWPYVAGNTNQNWKIIRVEDNVRPDANLADGVYYVQNPTNDFKINSPNGRVVNTALTTDVSAQWQITKEGTYYTVKNLRNNEFLEVPYAACNKNEKVENANLNLGTYNSTSGNHQKWGITKVGEDYFLEPLHCEKVVDRNNGNGMHLWPYVVGNTNQNWKIIRVEDVCSASTAISNFETTDATNTSITFAFDTLEGVNTYEVRAWPKGQFTGNINTPTAAAFKGGSSSPITIDGLTAETEYTVVIRAICSTGGASEMTQIDTFTSGPCTVNGAITSVRKVGETNQSISIGFNEFTGSNRYELRAWPKGQFTGNINNPIATSYASGTSSPITINGLASGTEYTLVLRAICSQGVTSKLIVIDSATSSSVSRIDTTIEDQEDTIVLYPTPLKEGVLTIYLGHYKTSKVSIIDLQGNIVYHTETNEQYLKIDRTLFGHSGFYFVRVEQQGVFTTKKILVN</sequence>
<organism evidence="4 5">
    <name type="scientific">Olleya sediminilitoris</name>
    <dbReference type="NCBI Taxonomy" id="2795739"/>
    <lineage>
        <taxon>Bacteria</taxon>
        <taxon>Pseudomonadati</taxon>
        <taxon>Bacteroidota</taxon>
        <taxon>Flavobacteriia</taxon>
        <taxon>Flavobacteriales</taxon>
        <taxon>Flavobacteriaceae</taxon>
    </lineage>
</organism>
<dbReference type="SUPFAM" id="SSF50370">
    <property type="entry name" value="Ricin B-like lectins"/>
    <property type="match status" value="2"/>
</dbReference>
<dbReference type="InterPro" id="IPR006626">
    <property type="entry name" value="PbH1"/>
</dbReference>
<dbReference type="CDD" id="cd00161">
    <property type="entry name" value="beta-trefoil_Ricin-like"/>
    <property type="match status" value="2"/>
</dbReference>
<keyword evidence="1" id="KW-0732">Signal</keyword>
<feature type="region of interest" description="Disordered" evidence="2">
    <location>
        <begin position="539"/>
        <end position="558"/>
    </location>
</feature>
<dbReference type="InterPro" id="IPR011050">
    <property type="entry name" value="Pectin_lyase_fold/virulence"/>
</dbReference>
<dbReference type="PANTHER" id="PTHR36453">
    <property type="entry name" value="SECRETED PROTEIN-RELATED"/>
    <property type="match status" value="1"/>
</dbReference>
<dbReference type="SUPFAM" id="SSF51126">
    <property type="entry name" value="Pectin lyase-like"/>
    <property type="match status" value="1"/>
</dbReference>
<dbReference type="PROSITE" id="PS50231">
    <property type="entry name" value="RICIN_B_LECTIN"/>
    <property type="match status" value="1"/>
</dbReference>
<dbReference type="InterPro" id="IPR012334">
    <property type="entry name" value="Pectin_lyas_fold"/>
</dbReference>
<dbReference type="SMART" id="SM00710">
    <property type="entry name" value="PbH1"/>
    <property type="match status" value="5"/>
</dbReference>
<dbReference type="PROSITE" id="PS50853">
    <property type="entry name" value="FN3"/>
    <property type="match status" value="1"/>
</dbReference>
<protein>
    <submittedName>
        <fullName evidence="4">RICIN domain-containing protein</fullName>
    </submittedName>
</protein>
<dbReference type="Gene3D" id="2.60.40.10">
    <property type="entry name" value="Immunoglobulins"/>
    <property type="match status" value="1"/>
</dbReference>
<feature type="domain" description="Fibronectin type-III" evidence="3">
    <location>
        <begin position="943"/>
        <end position="1038"/>
    </location>
</feature>
<dbReference type="SUPFAM" id="SSF49265">
    <property type="entry name" value="Fibronectin type III"/>
    <property type="match status" value="1"/>
</dbReference>
<dbReference type="InterPro" id="IPR036116">
    <property type="entry name" value="FN3_sf"/>
</dbReference>
<evidence type="ECO:0000313" key="4">
    <source>
        <dbReference type="EMBL" id="MBL7561114.1"/>
    </source>
</evidence>
<evidence type="ECO:0000313" key="5">
    <source>
        <dbReference type="Proteomes" id="UP000605013"/>
    </source>
</evidence>
<dbReference type="NCBIfam" id="TIGR04183">
    <property type="entry name" value="Por_Secre_tail"/>
    <property type="match status" value="1"/>
</dbReference>
<dbReference type="Pfam" id="PF00041">
    <property type="entry name" value="fn3"/>
    <property type="match status" value="1"/>
</dbReference>
<name>A0ABS1WPQ5_9FLAO</name>
<accession>A0ABS1WPQ5</accession>